<organism evidence="2 3">
    <name type="scientific">Halosimplex aquaticum</name>
    <dbReference type="NCBI Taxonomy" id="3026162"/>
    <lineage>
        <taxon>Archaea</taxon>
        <taxon>Methanobacteriati</taxon>
        <taxon>Methanobacteriota</taxon>
        <taxon>Stenosarchaea group</taxon>
        <taxon>Halobacteria</taxon>
        <taxon>Halobacteriales</taxon>
        <taxon>Haloarculaceae</taxon>
        <taxon>Halosimplex</taxon>
    </lineage>
</organism>
<comment type="caution">
    <text evidence="2">The sequence shown here is derived from an EMBL/GenBank/DDBJ whole genome shotgun (WGS) entry which is preliminary data.</text>
</comment>
<proteinExistence type="predicted"/>
<dbReference type="SUPFAM" id="SSF89155">
    <property type="entry name" value="TorD-like"/>
    <property type="match status" value="1"/>
</dbReference>
<accession>A0ABD5Y296</accession>
<evidence type="ECO:0000256" key="1">
    <source>
        <dbReference type="SAM" id="MobiDB-lite"/>
    </source>
</evidence>
<dbReference type="GeneID" id="78820115"/>
<dbReference type="Pfam" id="PF02613">
    <property type="entry name" value="Nitrate_red_del"/>
    <property type="match status" value="1"/>
</dbReference>
<dbReference type="EMBL" id="JBHTAS010000001">
    <property type="protein sequence ID" value="MFC7139850.1"/>
    <property type="molecule type" value="Genomic_DNA"/>
</dbReference>
<dbReference type="RefSeq" id="WP_382261478.1">
    <property type="nucleotide sequence ID" value="NZ_CP118158.1"/>
</dbReference>
<dbReference type="Gene3D" id="1.10.3480.10">
    <property type="entry name" value="TorD-like"/>
    <property type="match status" value="1"/>
</dbReference>
<feature type="region of interest" description="Disordered" evidence="1">
    <location>
        <begin position="1"/>
        <end position="30"/>
    </location>
</feature>
<protein>
    <submittedName>
        <fullName evidence="2">Molecular chaperone TorD family protein</fullName>
    </submittedName>
</protein>
<dbReference type="AlphaFoldDB" id="A0ABD5Y296"/>
<evidence type="ECO:0000313" key="2">
    <source>
        <dbReference type="EMBL" id="MFC7139850.1"/>
    </source>
</evidence>
<dbReference type="Proteomes" id="UP001596432">
    <property type="component" value="Unassembled WGS sequence"/>
</dbReference>
<feature type="compositionally biased region" description="Basic and acidic residues" evidence="1">
    <location>
        <begin position="1"/>
        <end position="11"/>
    </location>
</feature>
<gene>
    <name evidence="2" type="ORF">ACFQMA_08365</name>
</gene>
<evidence type="ECO:0000313" key="3">
    <source>
        <dbReference type="Proteomes" id="UP001596432"/>
    </source>
</evidence>
<sequence length="241" mass="26934">MAPDTTERTETDAEEPPADPSVDPSMLDTDAAARGTVYALSASAVEHPTDELYDALAGGALRARFEELLSRTPLDVSVEGVQTTDDYETLAARYNDLFVIGYSEYEDRTDGTLSTDEPPVPLYETAYRPEASWTDVNLDLARAYDYYDVRPAADDRDHHDHLRLQLEFAGYLGRREAASDGADAARSRLDLLDRHLRPTIEGVRERIDDEPNTGVYGRFVRLIDEFTAAERAELVDRLEGE</sequence>
<dbReference type="InterPro" id="IPR020945">
    <property type="entry name" value="DMSO/NO3_reduct_chaperone"/>
</dbReference>
<name>A0ABD5Y296_9EURY</name>
<dbReference type="InterPro" id="IPR036411">
    <property type="entry name" value="TorD-like_sf"/>
</dbReference>
<keyword evidence="3" id="KW-1185">Reference proteome</keyword>
<reference evidence="2 3" key="1">
    <citation type="journal article" date="2019" name="Int. J. Syst. Evol. Microbiol.">
        <title>The Global Catalogue of Microorganisms (GCM) 10K type strain sequencing project: providing services to taxonomists for standard genome sequencing and annotation.</title>
        <authorList>
            <consortium name="The Broad Institute Genomics Platform"/>
            <consortium name="The Broad Institute Genome Sequencing Center for Infectious Disease"/>
            <person name="Wu L."/>
            <person name="Ma J."/>
        </authorList>
    </citation>
    <scope>NUCLEOTIDE SEQUENCE [LARGE SCALE GENOMIC DNA]</scope>
    <source>
        <strain evidence="2 3">XZYJT29</strain>
    </source>
</reference>